<protein>
    <submittedName>
        <fullName evidence="2">Uncharacterized protein</fullName>
    </submittedName>
</protein>
<feature type="compositionally biased region" description="Basic and acidic residues" evidence="1">
    <location>
        <begin position="398"/>
        <end position="412"/>
    </location>
</feature>
<dbReference type="RefSeq" id="WP_114182170.1">
    <property type="nucleotide sequence ID" value="NZ_CP024904.1"/>
</dbReference>
<evidence type="ECO:0000256" key="1">
    <source>
        <dbReference type="SAM" id="MobiDB-lite"/>
    </source>
</evidence>
<evidence type="ECO:0000313" key="2">
    <source>
        <dbReference type="EMBL" id="AXF25807.1"/>
    </source>
</evidence>
<dbReference type="InterPro" id="IPR040871">
    <property type="entry name" value="HopA1"/>
</dbReference>
<dbReference type="Proteomes" id="UP000253104">
    <property type="component" value="Chromosome mHSR5_C"/>
</dbReference>
<feature type="region of interest" description="Disordered" evidence="1">
    <location>
        <begin position="398"/>
        <end position="422"/>
    </location>
</feature>
<dbReference type="AlphaFoldDB" id="A0A2Z5NC26"/>
<dbReference type="EMBL" id="CP024904">
    <property type="protein sequence ID" value="AXF25807.1"/>
    <property type="molecule type" value="Genomic_DNA"/>
</dbReference>
<organism evidence="2 3">
    <name type="scientific">Burkholderia pyrrocinia</name>
    <name type="common">Pseudomonas pyrrocinia</name>
    <dbReference type="NCBI Taxonomy" id="60550"/>
    <lineage>
        <taxon>Bacteria</taxon>
        <taxon>Pseudomonadati</taxon>
        <taxon>Pseudomonadota</taxon>
        <taxon>Betaproteobacteria</taxon>
        <taxon>Burkholderiales</taxon>
        <taxon>Burkholderiaceae</taxon>
        <taxon>Burkholderia</taxon>
        <taxon>Burkholderia cepacia complex</taxon>
    </lineage>
</organism>
<sequence>MVRIAEGASHAGAMTEGLHGHEAPAQNATAATAHDAADAHRASIRRGPTLQDLMSHGSRMPTDAQLEQGRAKLRKVRALDAGPLDATGETVGRARWREQDDATGLPRVVEESAHDFVDAVAAMRHEIADVKASLDEQSIGSGRAATFARESMQEWAGRTHRAVAGLEYPEAHLDDAKRKIYVNWRANGPETSPEQRRGDARAGLRALKKLDRRANGVDVQAQTRAGTHPAEYEKAHGEEAALGEFAYYVLPKKSREFSTEQPFARLTVNFDPDAVPAAAPRIGKVVSGRPDDVGQAKIMGPARTGERVDDAVVYMSVANPAAARDIDAKLRKDIPPPRRPSTAPGMEPLSRTSAYAEYVEGSTGSHEMDRGEIVKQAVAGKLDGDTRPLTELMRDATERAGYDPDRPSHLAERPAGPEARVRRSGLGGFIGRLFGRK</sequence>
<reference evidence="2 3" key="1">
    <citation type="journal article" date="2018" name="ISME J.">
        <title>Involvement of Burkholderiaceae and sulfurous volatiles in disease-suppressive soils.</title>
        <authorList>
            <person name="Carrion V.J."/>
            <person name="Cordovez V."/>
            <person name="Tyc O."/>
            <person name="Etalo D.W."/>
            <person name="de Bruijn I."/>
            <person name="de Jager V.C."/>
            <person name="Medema M.H."/>
            <person name="Eberl L."/>
            <person name="Raaijmakers J.M."/>
        </authorList>
    </citation>
    <scope>NUCLEOTIDE SEQUENCE [LARGE SCALE GENOMIC DNA]</scope>
    <source>
        <strain evidence="3">mHSR5</strain>
    </source>
</reference>
<dbReference type="Pfam" id="PF17914">
    <property type="entry name" value="HopA1"/>
    <property type="match status" value="1"/>
</dbReference>
<name>A0A2Z5NC26_BURPY</name>
<accession>A0A2Z5NC26</accession>
<gene>
    <name evidence="2" type="ORF">CUJ89_35940</name>
</gene>
<evidence type="ECO:0000313" key="3">
    <source>
        <dbReference type="Proteomes" id="UP000253104"/>
    </source>
</evidence>
<dbReference type="OrthoDB" id="5489595at2"/>
<proteinExistence type="predicted"/>